<dbReference type="SUPFAM" id="SSF53474">
    <property type="entry name" value="alpha/beta-Hydrolases"/>
    <property type="match status" value="1"/>
</dbReference>
<reference evidence="1 2" key="1">
    <citation type="journal article" date="2011" name="Proc. Natl. Acad. Sci. U.S.A.">
        <title>Niche of harmful alga Aureococcus anophagefferens revealed through ecogenomics.</title>
        <authorList>
            <person name="Gobler C.J."/>
            <person name="Berry D.L."/>
            <person name="Dyhrman S.T."/>
            <person name="Wilhelm S.W."/>
            <person name="Salamov A."/>
            <person name="Lobanov A.V."/>
            <person name="Zhang Y."/>
            <person name="Collier J.L."/>
            <person name="Wurch L.L."/>
            <person name="Kustka A.B."/>
            <person name="Dill B.D."/>
            <person name="Shah M."/>
            <person name="VerBerkmoes N.C."/>
            <person name="Kuo A."/>
            <person name="Terry A."/>
            <person name="Pangilinan J."/>
            <person name="Lindquist E.A."/>
            <person name="Lucas S."/>
            <person name="Paulsen I.T."/>
            <person name="Hattenrath-Lehmann T.K."/>
            <person name="Talmage S.C."/>
            <person name="Walker E.A."/>
            <person name="Koch F."/>
            <person name="Burson A.M."/>
            <person name="Marcoval M.A."/>
            <person name="Tang Y.Z."/>
            <person name="Lecleir G.R."/>
            <person name="Coyne K.J."/>
            <person name="Berg G.M."/>
            <person name="Bertrand E.M."/>
            <person name="Saito M.A."/>
            <person name="Gladyshev V.N."/>
            <person name="Grigoriev I.V."/>
        </authorList>
    </citation>
    <scope>NUCLEOTIDE SEQUENCE [LARGE SCALE GENOMIC DNA]</scope>
    <source>
        <strain evidence="2">CCMP 1984</strain>
    </source>
</reference>
<dbReference type="InterPro" id="IPR029058">
    <property type="entry name" value="AB_hydrolase_fold"/>
</dbReference>
<protein>
    <submittedName>
        <fullName evidence="1">Uncharacterized protein</fullName>
    </submittedName>
</protein>
<organism evidence="2">
    <name type="scientific">Aureococcus anophagefferens</name>
    <name type="common">Harmful bloom alga</name>
    <dbReference type="NCBI Taxonomy" id="44056"/>
    <lineage>
        <taxon>Eukaryota</taxon>
        <taxon>Sar</taxon>
        <taxon>Stramenopiles</taxon>
        <taxon>Ochrophyta</taxon>
        <taxon>Pelagophyceae</taxon>
        <taxon>Pelagomonadales</taxon>
        <taxon>Pelagomonadaceae</taxon>
        <taxon>Aureococcus</taxon>
    </lineage>
</organism>
<dbReference type="Proteomes" id="UP000002729">
    <property type="component" value="Unassembled WGS sequence"/>
</dbReference>
<dbReference type="RefSeq" id="XP_009039638.1">
    <property type="nucleotide sequence ID" value="XM_009041390.1"/>
</dbReference>
<feature type="non-terminal residue" evidence="1">
    <location>
        <position position="1"/>
    </location>
</feature>
<evidence type="ECO:0000313" key="2">
    <source>
        <dbReference type="Proteomes" id="UP000002729"/>
    </source>
</evidence>
<dbReference type="Gene3D" id="3.40.50.1820">
    <property type="entry name" value="alpha/beta hydrolase"/>
    <property type="match status" value="1"/>
</dbReference>
<dbReference type="Pfam" id="PF02450">
    <property type="entry name" value="LCAT"/>
    <property type="match status" value="1"/>
</dbReference>
<dbReference type="OrthoDB" id="186637at2759"/>
<sequence length="203" mass="22120">PVIIVPGDGSNQLEAKLVDKPATPHWYCSKNADWYRIWLDATDLVATTDCWSDNIKLALNGSASRNMPGVSTRVPSFGSTEGFEELDPAIPFKGSAAFSAMVEALVKEGYERNSTLRGAPYDFRYTPDVDLPSIGDETPAFTSTYVAALQALVEETVDAQGRAVLVSHSMGGLQTLYFLNAMTDAWKETYVEKWIMISAPLAG</sequence>
<feature type="non-terminal residue" evidence="1">
    <location>
        <position position="203"/>
    </location>
</feature>
<dbReference type="AlphaFoldDB" id="F0YGG3"/>
<accession>F0YGG3</accession>
<name>F0YGG3_AURAN</name>
<dbReference type="KEGG" id="aaf:AURANDRAFT_6565"/>
<dbReference type="eggNOG" id="KOG2369">
    <property type="taxonomic scope" value="Eukaryota"/>
</dbReference>
<dbReference type="GeneID" id="20225442"/>
<dbReference type="OMA" id="WIMISAP"/>
<dbReference type="GO" id="GO:0008374">
    <property type="term" value="F:O-acyltransferase activity"/>
    <property type="evidence" value="ECO:0007669"/>
    <property type="project" value="InterPro"/>
</dbReference>
<dbReference type="GO" id="GO:0006629">
    <property type="term" value="P:lipid metabolic process"/>
    <property type="evidence" value="ECO:0007669"/>
    <property type="project" value="InterPro"/>
</dbReference>
<proteinExistence type="predicted"/>
<dbReference type="EMBL" id="GL833139">
    <property type="protein sequence ID" value="EGB05800.1"/>
    <property type="molecule type" value="Genomic_DNA"/>
</dbReference>
<dbReference type="PANTHER" id="PTHR11440">
    <property type="entry name" value="LECITHIN-CHOLESTEROL ACYLTRANSFERASE-RELATED"/>
    <property type="match status" value="1"/>
</dbReference>
<dbReference type="InParanoid" id="F0YGG3"/>
<evidence type="ECO:0000313" key="1">
    <source>
        <dbReference type="EMBL" id="EGB05800.1"/>
    </source>
</evidence>
<dbReference type="InterPro" id="IPR003386">
    <property type="entry name" value="LACT/PDAT_acylTrfase"/>
</dbReference>
<keyword evidence="2" id="KW-1185">Reference proteome</keyword>
<gene>
    <name evidence="1" type="ORF">AURANDRAFT_6565</name>
</gene>